<sequence length="149" mass="16963">MNELKIFENEEFGQVRTILINNEPWFVGKDVATALGYANPKNAVPKHVSDEDKLSTQIEYVGQRRTVTVINESGLYALIFGSRLECAKKKSIRYVPSTNKVSRFQNAPTCLQKKVYTVGLQPILWVKFSLLLIAYKSYTQCTKSRIRGI</sequence>
<evidence type="ECO:0000313" key="2">
    <source>
        <dbReference type="EMBL" id="MDE1202350.1"/>
    </source>
</evidence>
<dbReference type="InterPro" id="IPR003497">
    <property type="entry name" value="BRO_N_domain"/>
</dbReference>
<dbReference type="PANTHER" id="PTHR36180:SF2">
    <property type="entry name" value="BRO FAMILY PROTEIN"/>
    <property type="match status" value="1"/>
</dbReference>
<gene>
    <name evidence="2" type="ORF">O4N78_01945</name>
</gene>
<dbReference type="Proteomes" id="UP001149331">
    <property type="component" value="Unassembled WGS sequence"/>
</dbReference>
<evidence type="ECO:0000313" key="3">
    <source>
        <dbReference type="Proteomes" id="UP001149331"/>
    </source>
</evidence>
<protein>
    <submittedName>
        <fullName evidence="2">Bro-N domain-containing protein</fullName>
    </submittedName>
</protein>
<evidence type="ECO:0000259" key="1">
    <source>
        <dbReference type="PROSITE" id="PS51750"/>
    </source>
</evidence>
<proteinExistence type="predicted"/>
<dbReference type="AlphaFoldDB" id="A0AAW6JZG9"/>
<name>A0AAW6JZG9_MEDGN</name>
<dbReference type="EMBL" id="JAPZEG010000001">
    <property type="protein sequence ID" value="MDE1202350.1"/>
    <property type="molecule type" value="Genomic_DNA"/>
</dbReference>
<comment type="caution">
    <text evidence="2">The sequence shown here is derived from an EMBL/GenBank/DDBJ whole genome shotgun (WGS) entry which is preliminary data.</text>
</comment>
<dbReference type="RefSeq" id="WP_243272118.1">
    <property type="nucleotide sequence ID" value="NZ_JADMTQ010000024.1"/>
</dbReference>
<feature type="domain" description="Bro-N" evidence="1">
    <location>
        <begin position="1"/>
        <end position="108"/>
    </location>
</feature>
<dbReference type="Pfam" id="PF02498">
    <property type="entry name" value="Bro-N"/>
    <property type="match status" value="1"/>
</dbReference>
<dbReference type="PANTHER" id="PTHR36180">
    <property type="entry name" value="DNA-BINDING PROTEIN-RELATED-RELATED"/>
    <property type="match status" value="1"/>
</dbReference>
<organism evidence="2 3">
    <name type="scientific">Mediterraneibacter gnavus</name>
    <name type="common">Ruminococcus gnavus</name>
    <dbReference type="NCBI Taxonomy" id="33038"/>
    <lineage>
        <taxon>Bacteria</taxon>
        <taxon>Bacillati</taxon>
        <taxon>Bacillota</taxon>
        <taxon>Clostridia</taxon>
        <taxon>Lachnospirales</taxon>
        <taxon>Lachnospiraceae</taxon>
        <taxon>Mediterraneibacter</taxon>
    </lineage>
</organism>
<dbReference type="PROSITE" id="PS51750">
    <property type="entry name" value="BRO_N"/>
    <property type="match status" value="1"/>
</dbReference>
<dbReference type="SMART" id="SM01040">
    <property type="entry name" value="Bro-N"/>
    <property type="match status" value="1"/>
</dbReference>
<reference evidence="2" key="1">
    <citation type="submission" date="2022-12" db="EMBL/GenBank/DDBJ databases">
        <title>Genome of R. gnavus strain RSHDN_120.</title>
        <authorList>
            <person name="Abdugheni R."/>
        </authorList>
    </citation>
    <scope>NUCLEOTIDE SEQUENCE</scope>
    <source>
        <strain evidence="2">RSHDN_120</strain>
    </source>
</reference>
<accession>A0AAW6JZG9</accession>